<dbReference type="Gene3D" id="1.25.40.10">
    <property type="entry name" value="Tetratricopeptide repeat domain"/>
    <property type="match status" value="1"/>
</dbReference>
<evidence type="ECO:0000313" key="2">
    <source>
        <dbReference type="Proteomes" id="UP000006666"/>
    </source>
</evidence>
<proteinExistence type="predicted"/>
<dbReference type="STRING" id="478801.Ksed_22320"/>
<dbReference type="KEGG" id="kse:Ksed_22320"/>
<dbReference type="Proteomes" id="UP000006666">
    <property type="component" value="Chromosome"/>
</dbReference>
<organism evidence="1 2">
    <name type="scientific">Kytococcus sedentarius (strain ATCC 14392 / DSM 20547 / JCM 11482 / CCUG 33030 / NBRC 15357 / NCTC 11040 / CCM 314 / 541)</name>
    <name type="common">Micrococcus sedentarius</name>
    <dbReference type="NCBI Taxonomy" id="478801"/>
    <lineage>
        <taxon>Bacteria</taxon>
        <taxon>Bacillati</taxon>
        <taxon>Actinomycetota</taxon>
        <taxon>Actinomycetes</taxon>
        <taxon>Micrococcales</taxon>
        <taxon>Kytococcaceae</taxon>
        <taxon>Kytococcus</taxon>
    </lineage>
</organism>
<dbReference type="SUPFAM" id="SSF48452">
    <property type="entry name" value="TPR-like"/>
    <property type="match status" value="1"/>
</dbReference>
<dbReference type="RefSeq" id="WP_015780148.1">
    <property type="nucleotide sequence ID" value="NC_013169.1"/>
</dbReference>
<evidence type="ECO:0000313" key="1">
    <source>
        <dbReference type="EMBL" id="ACV07215.1"/>
    </source>
</evidence>
<dbReference type="eggNOG" id="COG0457">
    <property type="taxonomic scope" value="Bacteria"/>
</dbReference>
<dbReference type="InterPro" id="IPR011990">
    <property type="entry name" value="TPR-like_helical_dom_sf"/>
</dbReference>
<evidence type="ECO:0008006" key="3">
    <source>
        <dbReference type="Google" id="ProtNLM"/>
    </source>
</evidence>
<sequence length="521" mass="56882">MPSDSVELLRRSLGPDRLAGQEDRARAVAEACGHHPTALHLVCSKLRSHPGWDLGVVLDQLRSTDLVLPHLAASGLDLRAGIESVLEDLPTVAREAFDLLPLLGESPFPGWTIGALGGTPQWFGVVDSLVEAHLLIEEGTDSLGQPRYTMQTLTRAVARARGERGDPAVLRAACGRLVRTWWALAHRAGQGVPPTLYDPGLLDPAADERVPEPATFLDAGTLRSVERPREWLRTERHGLSAAVELAAEHDWPLEAAGLTGALLPFYDYEWLHGDWGRTTRHCLAALDRVPEADRTREHRLARARMVRALAHLQMYRTRHEAGESLAHQALELFTAEGDDRGADLSRLNLVTVTRELNRREEALQHALEAQRSEVPRIRSAALSVTGGLFNMAGRHAEAVECYDQAVADAVLGEDDHRLALAIRGRGIALSRLGKLPEAVAEVQRSIGLLQEIDDPGCVAQALRSLSSLREQQGDLAAAEAARQAFEAFYASVGRPGTRGPYDATTPRLWTAGAQLDRTDLH</sequence>
<reference evidence="1 2" key="1">
    <citation type="journal article" date="2009" name="Stand. Genomic Sci.">
        <title>Complete genome sequence of Kytococcus sedentarius type strain (541).</title>
        <authorList>
            <person name="Sims D."/>
            <person name="Brettin T."/>
            <person name="Detter J.C."/>
            <person name="Han C."/>
            <person name="Lapidus A."/>
            <person name="Copeland A."/>
            <person name="Glavina Del Rio T."/>
            <person name="Nolan M."/>
            <person name="Chen F."/>
            <person name="Lucas S."/>
            <person name="Tice H."/>
            <person name="Cheng J.F."/>
            <person name="Bruce D."/>
            <person name="Goodwin L."/>
            <person name="Pitluck S."/>
            <person name="Ovchinnikova G."/>
            <person name="Pati A."/>
            <person name="Ivanova N."/>
            <person name="Mavrommatis K."/>
            <person name="Chen A."/>
            <person name="Palaniappan K."/>
            <person name="D'haeseleer P."/>
            <person name="Chain P."/>
            <person name="Bristow J."/>
            <person name="Eisen J.A."/>
            <person name="Markowitz V."/>
            <person name="Hugenholtz P."/>
            <person name="Schneider S."/>
            <person name="Goker M."/>
            <person name="Pukall R."/>
            <person name="Kyrpides N.C."/>
            <person name="Klenk H.P."/>
        </authorList>
    </citation>
    <scope>NUCLEOTIDE SEQUENCE [LARGE SCALE GENOMIC DNA]</scope>
    <source>
        <strain evidence="2">ATCC 14392 / DSM 20547 / JCM 11482 / CCUG 33030 / NBRC 15357 / NCTC 11040 / CCM 314 / 541</strain>
    </source>
</reference>
<accession>C7NLW6</accession>
<dbReference type="AlphaFoldDB" id="C7NLW6"/>
<dbReference type="Pfam" id="PF13424">
    <property type="entry name" value="TPR_12"/>
    <property type="match status" value="1"/>
</dbReference>
<dbReference type="EMBL" id="CP001686">
    <property type="protein sequence ID" value="ACV07215.1"/>
    <property type="molecule type" value="Genomic_DNA"/>
</dbReference>
<keyword evidence="2" id="KW-1185">Reference proteome</keyword>
<gene>
    <name evidence="1" type="ordered locus">Ksed_22320</name>
</gene>
<dbReference type="HOGENOM" id="CLU_522513_0_0_11"/>
<protein>
    <recommendedName>
        <fullName evidence="3">Tetratricopeptide repeat protein</fullName>
    </recommendedName>
</protein>
<name>C7NLW6_KYTSD</name>